<gene>
    <name evidence="1" type="ORF">H1D24_32475</name>
</gene>
<dbReference type="Proteomes" id="UP000545761">
    <property type="component" value="Unassembled WGS sequence"/>
</dbReference>
<name>A0A7W0DTW8_9ACTN</name>
<dbReference type="RefSeq" id="WP_181661305.1">
    <property type="nucleotide sequence ID" value="NZ_JACEHE010000027.1"/>
</dbReference>
<protein>
    <submittedName>
        <fullName evidence="1">Uncharacterized protein</fullName>
    </submittedName>
</protein>
<reference evidence="1 2" key="1">
    <citation type="submission" date="2020-07" db="EMBL/GenBank/DDBJ databases">
        <title>Streptomyces isolated from Indian soil.</title>
        <authorList>
            <person name="Mandal S."/>
            <person name="Maiti P.K."/>
        </authorList>
    </citation>
    <scope>NUCLEOTIDE SEQUENCE [LARGE SCALE GENOMIC DNA]</scope>
    <source>
        <strain evidence="1 2">PSKA28</strain>
    </source>
</reference>
<organism evidence="1 2">
    <name type="scientific">Streptomyces himalayensis subsp. himalayensis</name>
    <dbReference type="NCBI Taxonomy" id="2756131"/>
    <lineage>
        <taxon>Bacteria</taxon>
        <taxon>Bacillati</taxon>
        <taxon>Actinomycetota</taxon>
        <taxon>Actinomycetes</taxon>
        <taxon>Kitasatosporales</taxon>
        <taxon>Streptomycetaceae</taxon>
        <taxon>Streptomyces</taxon>
        <taxon>Streptomyces himalayensis</taxon>
    </lineage>
</organism>
<dbReference type="AlphaFoldDB" id="A0A7W0DTW8"/>
<dbReference type="EMBL" id="JACEHE010000027">
    <property type="protein sequence ID" value="MBA2950379.1"/>
    <property type="molecule type" value="Genomic_DNA"/>
</dbReference>
<accession>A0A7W0DTW8</accession>
<proteinExistence type="predicted"/>
<comment type="caution">
    <text evidence="1">The sequence shown here is derived from an EMBL/GenBank/DDBJ whole genome shotgun (WGS) entry which is preliminary data.</text>
</comment>
<sequence length="77" mass="8636">MAVDTSFFQSFLAQELRAEGEVLGMASALLRILDRRGIRLSDSDRECILTCTDLDTLVHWIDRAVTASSVNDIFTEE</sequence>
<evidence type="ECO:0000313" key="1">
    <source>
        <dbReference type="EMBL" id="MBA2950379.1"/>
    </source>
</evidence>
<evidence type="ECO:0000313" key="2">
    <source>
        <dbReference type="Proteomes" id="UP000545761"/>
    </source>
</evidence>